<reference evidence="7 8" key="1">
    <citation type="submission" date="2024-02" db="EMBL/GenBank/DDBJ databases">
        <title>Draft genome sequence of Collimonas sp. strain H4R21, an effective mineral-weathering bacterial strain isolated from the beech rhizosphere.</title>
        <authorList>
            <person name="Morin E."/>
            <person name="Uroz S."/>
            <person name="Leveau J.H.J."/>
            <person name="Kumar R."/>
            <person name="Rey M.W."/>
            <person name="Pham J."/>
        </authorList>
    </citation>
    <scope>NUCLEOTIDE SEQUENCE [LARGE SCALE GENOMIC DNA]</scope>
    <source>
        <strain evidence="7 8">H4R21</strain>
    </source>
</reference>
<dbReference type="PANTHER" id="PTHR43531:SF14">
    <property type="entry name" value="METHYL-ACCEPTING CHEMOTAXIS PROTEIN I-RELATED"/>
    <property type="match status" value="1"/>
</dbReference>
<dbReference type="CDD" id="cd11386">
    <property type="entry name" value="MCP_signal"/>
    <property type="match status" value="1"/>
</dbReference>
<dbReference type="RefSeq" id="WP_342831061.1">
    <property type="nucleotide sequence ID" value="NZ_JBANDC010000018.1"/>
</dbReference>
<keyword evidence="3" id="KW-0807">Transducer</keyword>
<dbReference type="InterPro" id="IPR004090">
    <property type="entry name" value="Chemotax_Me-accpt_rcpt"/>
</dbReference>
<evidence type="ECO:0000313" key="7">
    <source>
        <dbReference type="EMBL" id="MEM4989899.1"/>
    </source>
</evidence>
<name>A0ABU9Q0V0_9BURK</name>
<keyword evidence="4" id="KW-1133">Transmembrane helix</keyword>
<evidence type="ECO:0000259" key="6">
    <source>
        <dbReference type="PROSITE" id="PS50885"/>
    </source>
</evidence>
<evidence type="ECO:0000313" key="8">
    <source>
        <dbReference type="Proteomes" id="UP001495910"/>
    </source>
</evidence>
<dbReference type="InterPro" id="IPR033462">
    <property type="entry name" value="Cache_3-Cache_2"/>
</dbReference>
<dbReference type="SUPFAM" id="SSF58104">
    <property type="entry name" value="Methyl-accepting chemotaxis protein (MCP) signaling domain"/>
    <property type="match status" value="1"/>
</dbReference>
<evidence type="ECO:0000256" key="4">
    <source>
        <dbReference type="SAM" id="Phobius"/>
    </source>
</evidence>
<dbReference type="Pfam" id="PF17201">
    <property type="entry name" value="Cache_3-Cache_2"/>
    <property type="match status" value="1"/>
</dbReference>
<dbReference type="SUPFAM" id="SSF103190">
    <property type="entry name" value="Sensory domain-like"/>
    <property type="match status" value="1"/>
</dbReference>
<dbReference type="Pfam" id="PF00015">
    <property type="entry name" value="MCPsignal"/>
    <property type="match status" value="1"/>
</dbReference>
<dbReference type="Gene3D" id="1.10.287.950">
    <property type="entry name" value="Methyl-accepting chemotaxis protein"/>
    <property type="match status" value="1"/>
</dbReference>
<keyword evidence="8" id="KW-1185">Reference proteome</keyword>
<feature type="domain" description="Methyl-accepting transducer" evidence="5">
    <location>
        <begin position="407"/>
        <end position="636"/>
    </location>
</feature>
<feature type="domain" description="HAMP" evidence="6">
    <location>
        <begin position="350"/>
        <end position="402"/>
    </location>
</feature>
<dbReference type="Pfam" id="PF00672">
    <property type="entry name" value="HAMP"/>
    <property type="match status" value="1"/>
</dbReference>
<dbReference type="PROSITE" id="PS50885">
    <property type="entry name" value="HAMP"/>
    <property type="match status" value="1"/>
</dbReference>
<dbReference type="InterPro" id="IPR029151">
    <property type="entry name" value="Sensor-like_sf"/>
</dbReference>
<keyword evidence="4" id="KW-0472">Membrane</keyword>
<evidence type="ECO:0000256" key="2">
    <source>
        <dbReference type="ARBA" id="ARBA00029447"/>
    </source>
</evidence>
<accession>A0ABU9Q0V0</accession>
<comment type="caution">
    <text evidence="7">The sequence shown here is derived from an EMBL/GenBank/DDBJ whole genome shotgun (WGS) entry which is preliminary data.</text>
</comment>
<dbReference type="SMART" id="SM00304">
    <property type="entry name" value="HAMP"/>
    <property type="match status" value="1"/>
</dbReference>
<dbReference type="InterPro" id="IPR051310">
    <property type="entry name" value="MCP_chemotaxis"/>
</dbReference>
<evidence type="ECO:0000256" key="1">
    <source>
        <dbReference type="ARBA" id="ARBA00022481"/>
    </source>
</evidence>
<keyword evidence="4" id="KW-0812">Transmembrane</keyword>
<dbReference type="PANTHER" id="PTHR43531">
    <property type="entry name" value="PROTEIN ICFG"/>
    <property type="match status" value="1"/>
</dbReference>
<dbReference type="Gene3D" id="3.30.450.20">
    <property type="entry name" value="PAS domain"/>
    <property type="match status" value="1"/>
</dbReference>
<evidence type="ECO:0000256" key="3">
    <source>
        <dbReference type="PROSITE-ProRule" id="PRU00284"/>
    </source>
</evidence>
<proteinExistence type="inferred from homology"/>
<dbReference type="CDD" id="cd06225">
    <property type="entry name" value="HAMP"/>
    <property type="match status" value="1"/>
</dbReference>
<gene>
    <name evidence="7" type="ORF">V8G57_21100</name>
</gene>
<dbReference type="SMART" id="SM00283">
    <property type="entry name" value="MA"/>
    <property type="match status" value="1"/>
</dbReference>
<dbReference type="InterPro" id="IPR004089">
    <property type="entry name" value="MCPsignal_dom"/>
</dbReference>
<sequence>MNNKFFNSLNVGIKLSLFTFLLAALIFLVYGWASASATSQLLEQRGVRDISGRTGTMIQMLDTFDASHKSEADRFALLLASYFPGKFSIDGSKTVDVAGKPTPLLKNGNDVINMNFSIADRFTSASRAVATIFIKNGEDFIRISTSLKKENGERAIGTVLDHGHPGYARLQGGLPYVGRATLFGKEYMTAYNPVKDEAGAIVGALFVGVDISSDIETLKTRIRSVKLGESGYFYVLNAAQGKDLGKLLVAPADEGKNVLALKDADGRDFIKEILEHKEGSMRYALQEGAAKGPEKIAAFALYKNWNWQIVGNEDAAELTQEITTLRNRNALFGLAAVLVMVAALYWLIRNTISQPLERVKQAAQQLAAGDLSATLESDRGDEIGQLERAINGISQGLAGVIGNVRQGTGEMARASQEIAEGNANLSARTESQAASLEQTSSSLEQLTAAVKQNADSAQHANQLVIGASGQAVAGGQAVGQVVDTMNAIKDSSRKIHDIIGVIDGIAFQTNILALNAAVEAARAGEQGRGFAVVAAEVRSLAQRSAAAAKEIKGLISDSVEQVDAGGKLVDAAGQTMQGIVAAVKRVADIMHEITAATGEQSSGIEEINRAMGHIDDITQQNAALVEQAAAAAQSLQDQAAQLAQTAAVFKLG</sequence>
<dbReference type="Proteomes" id="UP001495910">
    <property type="component" value="Unassembled WGS sequence"/>
</dbReference>
<protein>
    <submittedName>
        <fullName evidence="7">Cache 3/Cache 2 fusion domain-containing protein</fullName>
    </submittedName>
</protein>
<feature type="transmembrane region" description="Helical" evidence="4">
    <location>
        <begin position="330"/>
        <end position="348"/>
    </location>
</feature>
<keyword evidence="1" id="KW-0488">Methylation</keyword>
<evidence type="ECO:0000259" key="5">
    <source>
        <dbReference type="PROSITE" id="PS50111"/>
    </source>
</evidence>
<dbReference type="PROSITE" id="PS50111">
    <property type="entry name" value="CHEMOTAXIS_TRANSDUC_2"/>
    <property type="match status" value="1"/>
</dbReference>
<organism evidence="7 8">
    <name type="scientific">Collimonas rhizosphaerae</name>
    <dbReference type="NCBI Taxonomy" id="3126357"/>
    <lineage>
        <taxon>Bacteria</taxon>
        <taxon>Pseudomonadati</taxon>
        <taxon>Pseudomonadota</taxon>
        <taxon>Betaproteobacteria</taxon>
        <taxon>Burkholderiales</taxon>
        <taxon>Oxalobacteraceae</taxon>
        <taxon>Collimonas</taxon>
    </lineage>
</organism>
<comment type="similarity">
    <text evidence="2">Belongs to the methyl-accepting chemotaxis (MCP) protein family.</text>
</comment>
<dbReference type="PRINTS" id="PR00260">
    <property type="entry name" value="CHEMTRNSDUCR"/>
</dbReference>
<dbReference type="EMBL" id="JBANDC010000018">
    <property type="protein sequence ID" value="MEM4989899.1"/>
    <property type="molecule type" value="Genomic_DNA"/>
</dbReference>
<dbReference type="InterPro" id="IPR003660">
    <property type="entry name" value="HAMP_dom"/>
</dbReference>